<evidence type="ECO:0000259" key="2">
    <source>
        <dbReference type="Pfam" id="PF23666"/>
    </source>
</evidence>
<dbReference type="Proteomes" id="UP000254101">
    <property type="component" value="Unassembled WGS sequence"/>
</dbReference>
<protein>
    <submittedName>
        <fullName evidence="3">Uncharacterized protein</fullName>
    </submittedName>
</protein>
<dbReference type="Pfam" id="PF23666">
    <property type="entry name" value="Rcc01698_C"/>
    <property type="match status" value="1"/>
</dbReference>
<evidence type="ECO:0000259" key="1">
    <source>
        <dbReference type="Pfam" id="PF13550"/>
    </source>
</evidence>
<comment type="caution">
    <text evidence="3">The sequence shown here is derived from an EMBL/GenBank/DDBJ whole genome shotgun (WGS) entry which is preliminary data.</text>
</comment>
<dbReference type="OrthoDB" id="8445115at2"/>
<gene>
    <name evidence="3" type="ORF">DL238_02490</name>
</gene>
<dbReference type="Pfam" id="PF13550">
    <property type="entry name" value="Phage-tail_3"/>
    <property type="match status" value="1"/>
</dbReference>
<feature type="domain" description="Rcc01698-like C-terminal" evidence="2">
    <location>
        <begin position="475"/>
        <end position="570"/>
    </location>
</feature>
<dbReference type="AlphaFoldDB" id="A0A395LIP6"/>
<sequence length="725" mass="76437">MATLILSAVGTAVGGPIGGAVGALLGRAVDGAVLGEPTREGPRLTELAVTTSSYGQAVPRVYGSMRLPGTIVWATDLVESSETSGRKGQPKTRTYSYSISFAVALSSRPIASLGRIWADGALLRGSAGDLKVGGRMRLYAGHGDEPPDPLIAADMGAQTVAFRGLALAVFEDLELASFGNRIPALSFEVHAPPGTIDLAALVPEIDFAPLSSAPLTGLAGFADYGGTRSSLLQDLGRIYPIAVTSTAAGLLISQERPAAPAMLPAAIVGREGGEDRAVPVVRRSGTGDEAPTGLRYYDAARDFQPSQQLAPAASGMQGMAIEFPGVFTAETARARIADVRRRALTRRETLSYRIGTPSAEYAPGRCVRRIGDNRMWFIRSADWHADGVDLHLERIVADVDSASIADPGTALGPADEQAGAIVLRYFELPWDGMGTGTVPQRFAAVSMSGVRSSIALLGVENDALVPLGISARGDAVQGQSLTALSGSPGLLFEPEATLDVMLSSVADRLLSVEERALLDGANRLLLGEEILQFRFALPLGGGAWRLSGLLRGRGGTEHHAAAGHAPGVPAVLLDSALIALGQEDYAEIGAQSGLAHSEPVYARLASPGRSMRPLPPVHLKHLMAENGDPLWRWVRRARGAWRWLDGVDAPLNEESEAYRVGLGPEDSPHAKWDVAEARFSLPAAEWENLQGAYPAAPLWVRQIGTHALSRPTLLPSRSTAPETRP</sequence>
<keyword evidence="4" id="KW-1185">Reference proteome</keyword>
<proteinExistence type="predicted"/>
<dbReference type="InterPro" id="IPR056490">
    <property type="entry name" value="Rcc01698_C"/>
</dbReference>
<dbReference type="RefSeq" id="WP_115490810.1">
    <property type="nucleotide sequence ID" value="NZ_JACHWW010000001.1"/>
</dbReference>
<accession>A0A395LIP6</accession>
<evidence type="ECO:0000313" key="3">
    <source>
        <dbReference type="EMBL" id="RDS76581.1"/>
    </source>
</evidence>
<organism evidence="3 4">
    <name type="scientific">Alteriqipengyuania lutimaris</name>
    <dbReference type="NCBI Taxonomy" id="1538146"/>
    <lineage>
        <taxon>Bacteria</taxon>
        <taxon>Pseudomonadati</taxon>
        <taxon>Pseudomonadota</taxon>
        <taxon>Alphaproteobacteria</taxon>
        <taxon>Sphingomonadales</taxon>
        <taxon>Erythrobacteraceae</taxon>
        <taxon>Alteriqipengyuania</taxon>
    </lineage>
</organism>
<name>A0A395LIP6_9SPHN</name>
<dbReference type="EMBL" id="QRBB01000001">
    <property type="protein sequence ID" value="RDS76581.1"/>
    <property type="molecule type" value="Genomic_DNA"/>
</dbReference>
<evidence type="ECO:0000313" key="4">
    <source>
        <dbReference type="Proteomes" id="UP000254101"/>
    </source>
</evidence>
<feature type="domain" description="Tip attachment protein J" evidence="1">
    <location>
        <begin position="230"/>
        <end position="374"/>
    </location>
</feature>
<dbReference type="InterPro" id="IPR032876">
    <property type="entry name" value="J_dom"/>
</dbReference>
<reference evidence="3 4" key="1">
    <citation type="submission" date="2018-07" db="EMBL/GenBank/DDBJ databases">
        <title>Erythrobacter nanhaiensis sp. nov., a novel member of the genus Erythrobacter isolated from the South China Sea.</title>
        <authorList>
            <person name="Chen X."/>
            <person name="Liu J."/>
        </authorList>
    </citation>
    <scope>NUCLEOTIDE SEQUENCE [LARGE SCALE GENOMIC DNA]</scope>
    <source>
        <strain evidence="3 4">S-5</strain>
    </source>
</reference>